<gene>
    <name evidence="2" type="ORF">RUN39_v1_320051</name>
</gene>
<dbReference type="AntiFam" id="ANF00057">
    <property type="entry name" value="Translation of E. coli type CRISPR repeat"/>
</dbReference>
<organism evidence="2">
    <name type="scientific">Ralstonia solanacearum</name>
    <name type="common">Pseudomonas solanacearum</name>
    <dbReference type="NCBI Taxonomy" id="305"/>
    <lineage>
        <taxon>Bacteria</taxon>
        <taxon>Pseudomonadati</taxon>
        <taxon>Pseudomonadota</taxon>
        <taxon>Betaproteobacteria</taxon>
        <taxon>Burkholderiales</taxon>
        <taxon>Burkholderiaceae</taxon>
        <taxon>Ralstonia</taxon>
        <taxon>Ralstonia solanacearum species complex</taxon>
    </lineage>
</organism>
<evidence type="ECO:0000256" key="1">
    <source>
        <dbReference type="SAM" id="MobiDB-lite"/>
    </source>
</evidence>
<feature type="compositionally biased region" description="Polar residues" evidence="1">
    <location>
        <begin position="23"/>
        <end position="32"/>
    </location>
</feature>
<name>A0A0S4TQ84_RALSL</name>
<feature type="region of interest" description="Disordered" evidence="1">
    <location>
        <begin position="253"/>
        <end position="274"/>
    </location>
</feature>
<reference evidence="2" key="1">
    <citation type="submission" date="2015-10" db="EMBL/GenBank/DDBJ databases">
        <authorList>
            <person name="Gilbert D.G."/>
        </authorList>
    </citation>
    <scope>NUCLEOTIDE SEQUENCE</scope>
    <source>
        <strain evidence="2">Phyl III-seqv23</strain>
    </source>
</reference>
<proteinExistence type="predicted"/>
<dbReference type="EMBL" id="LN899819">
    <property type="protein sequence ID" value="CUV12158.1"/>
    <property type="molecule type" value="Genomic_DNA"/>
</dbReference>
<dbReference type="AntiFam" id="ANF00006">
    <property type="entry name" value="Translation of CRISPR region"/>
</dbReference>
<evidence type="ECO:0000313" key="2">
    <source>
        <dbReference type="EMBL" id="CUV12158.1"/>
    </source>
</evidence>
<sequence>MVWKRLSTLVTVHPRMRGEHTSGVYQSNSVIGSSPHARGTPRSIRRTHRRERFIPACAGNTSRFDWIAASQAVHPRMRGEHHQHYEYGLWNGGSSPHARGTQTGPLPQPAWLRFIPACAGNTPSGRACRRPPAVHPRMRGEHRIISIELAKAGGSSPHARGTPACSLAHATTSTVHPRMRGEHVRIAFGCLDFRGSSPHARGTLGFYESTKIPSRFIPACAGNTTAGTSRTTSAPVHPRMRGEHGVLATISTSLYGSSPHARGTPRPPRRRCDPNRFIPACAGNTVVL</sequence>
<feature type="region of interest" description="Disordered" evidence="1">
    <location>
        <begin position="20"/>
        <end position="44"/>
    </location>
</feature>
<dbReference type="AlphaFoldDB" id="A0A0S4TQ84"/>
<protein>
    <submittedName>
        <fullName evidence="2">Uncharacterized protein</fullName>
    </submittedName>
</protein>
<accession>A0A0S4TQ84</accession>